<evidence type="ECO:0000256" key="3">
    <source>
        <dbReference type="SAM" id="SignalP"/>
    </source>
</evidence>
<dbReference type="PANTHER" id="PTHR35369">
    <property type="entry name" value="BLR3025 PROTEIN-RELATED"/>
    <property type="match status" value="1"/>
</dbReference>
<dbReference type="Pfam" id="PF00817">
    <property type="entry name" value="IMS"/>
    <property type="match status" value="1"/>
</dbReference>
<evidence type="ECO:0000256" key="1">
    <source>
        <dbReference type="ARBA" id="ARBA00010945"/>
    </source>
</evidence>
<evidence type="ECO:0000313" key="5">
    <source>
        <dbReference type="EMBL" id="TCS97364.1"/>
    </source>
</evidence>
<organism evidence="5 6">
    <name type="scientific">Pseudofulvimonas gallinarii</name>
    <dbReference type="NCBI Taxonomy" id="634155"/>
    <lineage>
        <taxon>Bacteria</taxon>
        <taxon>Pseudomonadati</taxon>
        <taxon>Pseudomonadota</taxon>
        <taxon>Gammaproteobacteria</taxon>
        <taxon>Lysobacterales</taxon>
        <taxon>Rhodanobacteraceae</taxon>
        <taxon>Pseudofulvimonas</taxon>
    </lineage>
</organism>
<dbReference type="CDD" id="cd03468">
    <property type="entry name" value="PolY_like"/>
    <property type="match status" value="1"/>
</dbReference>
<sequence length="492" mass="54116">MNMRAPLWACLHLRAPALAAVQRRLASPPSLLAVSDGAENRPWILACSAAASTAGVRPGQSLPAARALCPALKVQRRDPAAERELHELLGAWAYGYSDQVSLELPEAVALEVGGSLKLFRGWPNLERLLREDLARLGLEASLALAPRPRAAWLLARRQDGLVVEDEVRLQQHLDALPIVEAGLAASASAALRAMGFLRLRELAALPRDSLGRRIGPEALAQLDRLYGRAPDPLPRWQPPAHFESTLEFDARPTAIEPLLFALRRLLNELAVVLHARDGGVQHFRLLLLHEDRPVTTVPVGLLRAERDPARLLELTRARLERVALPAPIAGLGLIADALPPFRPAIADLFAQARPDASDWPLLLERLRARLGDGAILEPVVSADHRPERAGTLRALDRDSGIPVASPRTGSASIGHARQLAETRPVWLLPRPVPLRQPPLRIVSGPERLESGWWDGGDVRRDYYVVETREGQRAWAYCPPGRREGWMLHGWFA</sequence>
<dbReference type="EMBL" id="SMAF01000013">
    <property type="protein sequence ID" value="TCS97364.1"/>
    <property type="molecule type" value="Genomic_DNA"/>
</dbReference>
<dbReference type="InterPro" id="IPR001126">
    <property type="entry name" value="UmuC"/>
</dbReference>
<proteinExistence type="inferred from homology"/>
<dbReference type="SUPFAM" id="SSF56672">
    <property type="entry name" value="DNA/RNA polymerases"/>
    <property type="match status" value="1"/>
</dbReference>
<dbReference type="Gene3D" id="3.40.1170.60">
    <property type="match status" value="1"/>
</dbReference>
<dbReference type="PANTHER" id="PTHR35369:SF2">
    <property type="entry name" value="BLR3025 PROTEIN"/>
    <property type="match status" value="1"/>
</dbReference>
<name>A0A4R3LG28_9GAMM</name>
<evidence type="ECO:0000259" key="4">
    <source>
        <dbReference type="Pfam" id="PF00817"/>
    </source>
</evidence>
<dbReference type="Gene3D" id="3.30.70.270">
    <property type="match status" value="1"/>
</dbReference>
<dbReference type="AlphaFoldDB" id="A0A4R3LG28"/>
<comment type="caution">
    <text evidence="5">The sequence shown here is derived from an EMBL/GenBank/DDBJ whole genome shotgun (WGS) entry which is preliminary data.</text>
</comment>
<dbReference type="Proteomes" id="UP000294599">
    <property type="component" value="Unassembled WGS sequence"/>
</dbReference>
<feature type="domain" description="UmuC" evidence="4">
    <location>
        <begin position="32"/>
        <end position="155"/>
    </location>
</feature>
<evidence type="ECO:0000313" key="6">
    <source>
        <dbReference type="Proteomes" id="UP000294599"/>
    </source>
</evidence>
<feature type="chain" id="PRO_5020657242" evidence="3">
    <location>
        <begin position="20"/>
        <end position="492"/>
    </location>
</feature>
<comment type="similarity">
    <text evidence="1">Belongs to the DNA polymerase type-Y family.</text>
</comment>
<keyword evidence="3" id="KW-0732">Signal</keyword>
<keyword evidence="6" id="KW-1185">Reference proteome</keyword>
<accession>A0A4R3LG28</accession>
<dbReference type="RefSeq" id="WP_205984882.1">
    <property type="nucleotide sequence ID" value="NZ_MJEV01000039.1"/>
</dbReference>
<dbReference type="GO" id="GO:0006281">
    <property type="term" value="P:DNA repair"/>
    <property type="evidence" value="ECO:0007669"/>
    <property type="project" value="InterPro"/>
</dbReference>
<evidence type="ECO:0000256" key="2">
    <source>
        <dbReference type="ARBA" id="ARBA00022763"/>
    </source>
</evidence>
<protein>
    <submittedName>
        <fullName evidence="5">Protein ImuB</fullName>
    </submittedName>
</protein>
<dbReference type="InterPro" id="IPR043128">
    <property type="entry name" value="Rev_trsase/Diguanyl_cyclase"/>
</dbReference>
<gene>
    <name evidence="5" type="ORF">EDC25_11337</name>
</gene>
<dbReference type="InterPro" id="IPR043502">
    <property type="entry name" value="DNA/RNA_pol_sf"/>
</dbReference>
<keyword evidence="2" id="KW-0227">DNA damage</keyword>
<dbReference type="InterPro" id="IPR050356">
    <property type="entry name" value="SulA_CellDiv_inhibitor"/>
</dbReference>
<reference evidence="5 6" key="1">
    <citation type="submission" date="2019-03" db="EMBL/GenBank/DDBJ databases">
        <title>Genomic Encyclopedia of Type Strains, Phase IV (KMG-IV): sequencing the most valuable type-strain genomes for metagenomic binning, comparative biology and taxonomic classification.</title>
        <authorList>
            <person name="Goeker M."/>
        </authorList>
    </citation>
    <scope>NUCLEOTIDE SEQUENCE [LARGE SCALE GENOMIC DNA]</scope>
    <source>
        <strain evidence="5 6">DSM 21944</strain>
    </source>
</reference>
<feature type="signal peptide" evidence="3">
    <location>
        <begin position="1"/>
        <end position="19"/>
    </location>
</feature>